<dbReference type="OrthoDB" id="9801272at2"/>
<name>A0A267MDT5_9FIRM</name>
<protein>
    <submittedName>
        <fullName evidence="2">Uncharacterized protein</fullName>
    </submittedName>
</protein>
<dbReference type="Gene3D" id="3.40.640.10">
    <property type="entry name" value="Type I PLP-dependent aspartate aminotransferase-like (Major domain)"/>
    <property type="match status" value="1"/>
</dbReference>
<dbReference type="GO" id="GO:0016594">
    <property type="term" value="F:glycine binding"/>
    <property type="evidence" value="ECO:0007669"/>
    <property type="project" value="TreeGrafter"/>
</dbReference>
<organism evidence="2 3">
    <name type="scientific">Anaeromicrobium sediminis</name>
    <dbReference type="NCBI Taxonomy" id="1478221"/>
    <lineage>
        <taxon>Bacteria</taxon>
        <taxon>Bacillati</taxon>
        <taxon>Bacillota</taxon>
        <taxon>Clostridia</taxon>
        <taxon>Peptostreptococcales</taxon>
        <taxon>Thermotaleaceae</taxon>
        <taxon>Anaeromicrobium</taxon>
    </lineage>
</organism>
<dbReference type="RefSeq" id="WP_095135124.1">
    <property type="nucleotide sequence ID" value="NZ_NIBG01000023.1"/>
</dbReference>
<evidence type="ECO:0000313" key="2">
    <source>
        <dbReference type="EMBL" id="PAB57719.1"/>
    </source>
</evidence>
<proteinExistence type="predicted"/>
<dbReference type="GO" id="GO:0005960">
    <property type="term" value="C:glycine cleavage complex"/>
    <property type="evidence" value="ECO:0007669"/>
    <property type="project" value="TreeGrafter"/>
</dbReference>
<dbReference type="InterPro" id="IPR015421">
    <property type="entry name" value="PyrdxlP-dep_Trfase_major"/>
</dbReference>
<dbReference type="Proteomes" id="UP000216024">
    <property type="component" value="Unassembled WGS sequence"/>
</dbReference>
<accession>A0A267MDT5</accession>
<dbReference type="Gene3D" id="6.20.440.10">
    <property type="match status" value="1"/>
</dbReference>
<dbReference type="GO" id="GO:0030170">
    <property type="term" value="F:pyridoxal phosphate binding"/>
    <property type="evidence" value="ECO:0007669"/>
    <property type="project" value="TreeGrafter"/>
</dbReference>
<dbReference type="AlphaFoldDB" id="A0A267MDT5"/>
<dbReference type="GO" id="GO:0004375">
    <property type="term" value="F:glycine dehydrogenase (decarboxylating) activity"/>
    <property type="evidence" value="ECO:0007669"/>
    <property type="project" value="InterPro"/>
</dbReference>
<dbReference type="PANTHER" id="PTHR11773">
    <property type="entry name" value="GLYCINE DEHYDROGENASE, DECARBOXYLATING"/>
    <property type="match status" value="1"/>
</dbReference>
<reference evidence="2 3" key="1">
    <citation type="submission" date="2017-06" db="EMBL/GenBank/DDBJ databases">
        <title>Draft genome sequence of anaerobic fermentative bacterium Anaeromicrobium sediminis DY2726D isolated from West Pacific Ocean sediments.</title>
        <authorList>
            <person name="Zeng X."/>
        </authorList>
    </citation>
    <scope>NUCLEOTIDE SEQUENCE [LARGE SCALE GENOMIC DNA]</scope>
    <source>
        <strain evidence="2 3">DY2726D</strain>
    </source>
</reference>
<evidence type="ECO:0000313" key="3">
    <source>
        <dbReference type="Proteomes" id="UP000216024"/>
    </source>
</evidence>
<gene>
    <name evidence="2" type="ORF">CCE28_18010</name>
</gene>
<dbReference type="SUPFAM" id="SSF53383">
    <property type="entry name" value="PLP-dependent transferases"/>
    <property type="match status" value="1"/>
</dbReference>
<evidence type="ECO:0000256" key="1">
    <source>
        <dbReference type="ARBA" id="ARBA00003788"/>
    </source>
</evidence>
<dbReference type="EMBL" id="NIBG01000023">
    <property type="protein sequence ID" value="PAB57719.1"/>
    <property type="molecule type" value="Genomic_DNA"/>
</dbReference>
<comment type="caution">
    <text evidence="2">The sequence shown here is derived from an EMBL/GenBank/DDBJ whole genome shotgun (WGS) entry which is preliminary data.</text>
</comment>
<dbReference type="GO" id="GO:0005829">
    <property type="term" value="C:cytosol"/>
    <property type="evidence" value="ECO:0007669"/>
    <property type="project" value="TreeGrafter"/>
</dbReference>
<sequence>MDNYNKSIFHISKPGRRAYLLPQKNISDEYISNIIPPELLSDQELDLPEVSELDVIRHFTNLFHKDDKVEEDYEIELHSIKNNPKINEDLEAMKEFSMVHPYQSIETVQGSLEVIYKLDEILSRALSMDRVCLQGMTGVHGELISFMLMRAYYNSIKEFKRTKIIVSHVDYKNSKSILCLAGYEVVKVQLDEEGSICIDSLKELLDDKIAAIMLTNSIALDLKKAKEIEELVHNIGGLILYNGWNINSIDEIMDFSYGHIDMIHFDLNRAFGNYYDSGCGAIGVKEHLVKFLPIPIVHKANDKYILDYDRPESIGKIKGFYGNYRMILRAYTHMLARGMK</sequence>
<dbReference type="InterPro" id="IPR015424">
    <property type="entry name" value="PyrdxlP-dep_Trfase"/>
</dbReference>
<dbReference type="GO" id="GO:0019464">
    <property type="term" value="P:glycine decarboxylation via glycine cleavage system"/>
    <property type="evidence" value="ECO:0007669"/>
    <property type="project" value="TreeGrafter"/>
</dbReference>
<keyword evidence="3" id="KW-1185">Reference proteome</keyword>
<dbReference type="PANTHER" id="PTHR11773:SF1">
    <property type="entry name" value="GLYCINE DEHYDROGENASE (DECARBOXYLATING), MITOCHONDRIAL"/>
    <property type="match status" value="1"/>
</dbReference>
<comment type="function">
    <text evidence="1">The glycine cleavage system catalyzes the degradation of glycine. The P protein binds the alpha-amino group of glycine through its pyridoxal phosphate cofactor; CO(2) is released and the remaining methylamine moiety is then transferred to the lipoamide cofactor of the H protein.</text>
</comment>
<dbReference type="InterPro" id="IPR020581">
    <property type="entry name" value="GDC_P"/>
</dbReference>